<proteinExistence type="predicted"/>
<keyword evidence="3" id="KW-1185">Reference proteome</keyword>
<reference evidence="2 3" key="1">
    <citation type="journal article" date="2018" name="Gigascience">
        <title>Genomes of trombidid mites reveal novel predicted allergens and laterally-transferred genes associated with secondary metabolism.</title>
        <authorList>
            <person name="Dong X."/>
            <person name="Chaisiri K."/>
            <person name="Xia D."/>
            <person name="Armstrong S.D."/>
            <person name="Fang Y."/>
            <person name="Donnelly M.J."/>
            <person name="Kadowaki T."/>
            <person name="McGarry J.W."/>
            <person name="Darby A.C."/>
            <person name="Makepeace B.L."/>
        </authorList>
    </citation>
    <scope>NUCLEOTIDE SEQUENCE [LARGE SCALE GENOMIC DNA]</scope>
    <source>
        <strain evidence="2">UoL-UT</strain>
    </source>
</reference>
<name>A0A443S6A0_9ACAR</name>
<keyword evidence="1" id="KW-0732">Signal</keyword>
<dbReference type="Proteomes" id="UP000288716">
    <property type="component" value="Unassembled WGS sequence"/>
</dbReference>
<dbReference type="VEuPathDB" id="VectorBase:LDEU008962"/>
<dbReference type="GO" id="GO:0007218">
    <property type="term" value="P:neuropeptide signaling pathway"/>
    <property type="evidence" value="ECO:0007669"/>
    <property type="project" value="InterPro"/>
</dbReference>
<comment type="caution">
    <text evidence="2">The sequence shown here is derived from an EMBL/GenBank/DDBJ whole genome shotgun (WGS) entry which is preliminary data.</text>
</comment>
<gene>
    <name evidence="2" type="ORF">B4U80_07162</name>
</gene>
<feature type="signal peptide" evidence="1">
    <location>
        <begin position="1"/>
        <end position="19"/>
    </location>
</feature>
<evidence type="ECO:0000313" key="2">
    <source>
        <dbReference type="EMBL" id="RWS23076.1"/>
    </source>
</evidence>
<dbReference type="AlphaFoldDB" id="A0A443S6A0"/>
<dbReference type="GO" id="GO:0018990">
    <property type="term" value="P:ecdysis, chitin-based cuticle"/>
    <property type="evidence" value="ECO:0007669"/>
    <property type="project" value="InterPro"/>
</dbReference>
<dbReference type="InterPro" id="IPR006825">
    <property type="entry name" value="Eclosion"/>
</dbReference>
<protein>
    <recommendedName>
        <fullName evidence="4">Eclosion hormone-like protein</fullName>
    </recommendedName>
</protein>
<dbReference type="Pfam" id="PF04736">
    <property type="entry name" value="Eclosion"/>
    <property type="match status" value="1"/>
</dbReference>
<evidence type="ECO:0008006" key="4">
    <source>
        <dbReference type="Google" id="ProtNLM"/>
    </source>
</evidence>
<evidence type="ECO:0000313" key="3">
    <source>
        <dbReference type="Proteomes" id="UP000288716"/>
    </source>
</evidence>
<feature type="chain" id="PRO_5019182204" description="Eclosion hormone-like protein" evidence="1">
    <location>
        <begin position="20"/>
        <end position="92"/>
    </location>
</feature>
<sequence length="92" mass="10426">MFTATIICALFFAFQLLIATKSEENEVLSANKTRALNLCLHNCAICVRFWEEGLYNGEKCAKHCMLYKSSPRVVDPNCNVSKFFNVKTGIKQ</sequence>
<organism evidence="2 3">
    <name type="scientific">Leptotrombidium deliense</name>
    <dbReference type="NCBI Taxonomy" id="299467"/>
    <lineage>
        <taxon>Eukaryota</taxon>
        <taxon>Metazoa</taxon>
        <taxon>Ecdysozoa</taxon>
        <taxon>Arthropoda</taxon>
        <taxon>Chelicerata</taxon>
        <taxon>Arachnida</taxon>
        <taxon>Acari</taxon>
        <taxon>Acariformes</taxon>
        <taxon>Trombidiformes</taxon>
        <taxon>Prostigmata</taxon>
        <taxon>Anystina</taxon>
        <taxon>Parasitengona</taxon>
        <taxon>Trombiculoidea</taxon>
        <taxon>Trombiculidae</taxon>
        <taxon>Leptotrombidium</taxon>
    </lineage>
</organism>
<evidence type="ECO:0000256" key="1">
    <source>
        <dbReference type="SAM" id="SignalP"/>
    </source>
</evidence>
<dbReference type="EMBL" id="NCKV01007183">
    <property type="protein sequence ID" value="RWS23076.1"/>
    <property type="molecule type" value="Genomic_DNA"/>
</dbReference>
<dbReference type="GO" id="GO:0008255">
    <property type="term" value="F:ecdysis-triggering hormone activity"/>
    <property type="evidence" value="ECO:0007669"/>
    <property type="project" value="InterPro"/>
</dbReference>
<dbReference type="OrthoDB" id="6523711at2759"/>
<accession>A0A443S6A0</accession>